<dbReference type="EMBL" id="BDQF01000015">
    <property type="protein sequence ID" value="GAW83437.1"/>
    <property type="molecule type" value="Genomic_DNA"/>
</dbReference>
<dbReference type="PANTHER" id="PTHR13168:SF0">
    <property type="entry name" value="C-MYC-BINDING PROTEIN"/>
    <property type="match status" value="1"/>
</dbReference>
<dbReference type="AlphaFoldDB" id="A0A1Y1JQB9"/>
<sequence>MSTGENMGKAENNFIAYLEKHDVINHISRVLLKLFEEKERPNDAIRFISDHLHDVDADVPIDELKRENLFLRQENQRLIKKFQELNETLNKLSINGRGDVHS</sequence>
<comment type="subcellular location">
    <subcellularLocation>
        <location evidence="1">Nucleus</location>
    </subcellularLocation>
</comment>
<dbReference type="GO" id="GO:0005634">
    <property type="term" value="C:nucleus"/>
    <property type="evidence" value="ECO:0007669"/>
    <property type="project" value="UniProtKB-SubCell"/>
</dbReference>
<organism evidence="5 6">
    <name type="scientific">Plasmodium gonderi</name>
    <dbReference type="NCBI Taxonomy" id="77519"/>
    <lineage>
        <taxon>Eukaryota</taxon>
        <taxon>Sar</taxon>
        <taxon>Alveolata</taxon>
        <taxon>Apicomplexa</taxon>
        <taxon>Aconoidasida</taxon>
        <taxon>Haemosporida</taxon>
        <taxon>Plasmodiidae</taxon>
        <taxon>Plasmodium</taxon>
        <taxon>Plasmodium (Plasmodium)</taxon>
    </lineage>
</organism>
<evidence type="ECO:0000256" key="3">
    <source>
        <dbReference type="ARBA" id="ARBA00023242"/>
    </source>
</evidence>
<evidence type="ECO:0008006" key="7">
    <source>
        <dbReference type="Google" id="ProtNLM"/>
    </source>
</evidence>
<evidence type="ECO:0000313" key="5">
    <source>
        <dbReference type="EMBL" id="GAW83437.1"/>
    </source>
</evidence>
<dbReference type="RefSeq" id="XP_028546026.1">
    <property type="nucleotide sequence ID" value="XM_028690225.1"/>
</dbReference>
<keyword evidence="4" id="KW-0175">Coiled coil</keyword>
<dbReference type="OMA" id="EIELPCL"/>
<dbReference type="InterPro" id="IPR026060">
    <property type="entry name" value="AMY1"/>
</dbReference>
<evidence type="ECO:0000256" key="2">
    <source>
        <dbReference type="ARBA" id="ARBA00009389"/>
    </source>
</evidence>
<comment type="similarity">
    <text evidence="2">Belongs to the AMY1 family.</text>
</comment>
<dbReference type="GO" id="GO:0003713">
    <property type="term" value="F:transcription coactivator activity"/>
    <property type="evidence" value="ECO:0007669"/>
    <property type="project" value="InterPro"/>
</dbReference>
<evidence type="ECO:0000256" key="4">
    <source>
        <dbReference type="SAM" id="Coils"/>
    </source>
</evidence>
<evidence type="ECO:0000313" key="6">
    <source>
        <dbReference type="Proteomes" id="UP000195521"/>
    </source>
</evidence>
<proteinExistence type="inferred from homology"/>
<protein>
    <recommendedName>
        <fullName evidence="7">c-Myc-binding protein</fullName>
    </recommendedName>
</protein>
<dbReference type="PANTHER" id="PTHR13168">
    <property type="entry name" value="ASSOCIATE OF C-MYC AMY-1"/>
    <property type="match status" value="1"/>
</dbReference>
<dbReference type="OrthoDB" id="524165at2759"/>
<name>A0A1Y1JQB9_PLAGO</name>
<keyword evidence="6" id="KW-1185">Reference proteome</keyword>
<gene>
    <name evidence="5" type="ORF">PGO_142340</name>
</gene>
<dbReference type="Proteomes" id="UP000195521">
    <property type="component" value="Unassembled WGS sequence"/>
</dbReference>
<comment type="caution">
    <text evidence="5">The sequence shown here is derived from an EMBL/GenBank/DDBJ whole genome shotgun (WGS) entry which is preliminary data.</text>
</comment>
<keyword evidence="3" id="KW-0539">Nucleus</keyword>
<dbReference type="GeneID" id="39750183"/>
<feature type="coiled-coil region" evidence="4">
    <location>
        <begin position="61"/>
        <end position="95"/>
    </location>
</feature>
<reference evidence="6" key="1">
    <citation type="submission" date="2017-04" db="EMBL/GenBank/DDBJ databases">
        <title>Plasmodium gonderi genome.</title>
        <authorList>
            <person name="Arisue N."/>
            <person name="Honma H."/>
            <person name="Kawai S."/>
            <person name="Tougan T."/>
            <person name="Tanabe K."/>
            <person name="Horii T."/>
        </authorList>
    </citation>
    <scope>NUCLEOTIDE SEQUENCE [LARGE SCALE GENOMIC DNA]</scope>
    <source>
        <strain evidence="6">ATCC 30045</strain>
    </source>
</reference>
<accession>A0A1Y1JQB9</accession>
<evidence type="ECO:0000256" key="1">
    <source>
        <dbReference type="ARBA" id="ARBA00004123"/>
    </source>
</evidence>